<feature type="domain" description="Sulfotransferase" evidence="1">
    <location>
        <begin position="128"/>
        <end position="251"/>
    </location>
</feature>
<dbReference type="InterPro" id="IPR000863">
    <property type="entry name" value="Sulfotransferase_dom"/>
</dbReference>
<evidence type="ECO:0000313" key="3">
    <source>
        <dbReference type="Proteomes" id="UP000484164"/>
    </source>
</evidence>
<organism evidence="2 3">
    <name type="scientific">Phaeocystidibacter marisrubri</name>
    <dbReference type="NCBI Taxonomy" id="1577780"/>
    <lineage>
        <taxon>Bacteria</taxon>
        <taxon>Pseudomonadati</taxon>
        <taxon>Bacteroidota</taxon>
        <taxon>Flavobacteriia</taxon>
        <taxon>Flavobacteriales</taxon>
        <taxon>Phaeocystidibacteraceae</taxon>
        <taxon>Phaeocystidibacter</taxon>
    </lineage>
</organism>
<accession>A0A6L3ZH43</accession>
<dbReference type="EMBL" id="WBVQ01000001">
    <property type="protein sequence ID" value="KAB2817147.1"/>
    <property type="molecule type" value="Genomic_DNA"/>
</dbReference>
<name>A0A6L3ZH43_9FLAO</name>
<dbReference type="Gene3D" id="3.40.50.300">
    <property type="entry name" value="P-loop containing nucleotide triphosphate hydrolases"/>
    <property type="match status" value="1"/>
</dbReference>
<protein>
    <recommendedName>
        <fullName evidence="1">Sulfotransferase domain-containing protein</fullName>
    </recommendedName>
</protein>
<dbReference type="SUPFAM" id="SSF52540">
    <property type="entry name" value="P-loop containing nucleoside triphosphate hydrolases"/>
    <property type="match status" value="1"/>
</dbReference>
<dbReference type="AlphaFoldDB" id="A0A6L3ZH43"/>
<keyword evidence="3" id="KW-1185">Reference proteome</keyword>
<gene>
    <name evidence="2" type="ORF">F8C82_01755</name>
</gene>
<dbReference type="RefSeq" id="WP_151691718.1">
    <property type="nucleotide sequence ID" value="NZ_BMGX01000002.1"/>
</dbReference>
<dbReference type="InterPro" id="IPR027417">
    <property type="entry name" value="P-loop_NTPase"/>
</dbReference>
<dbReference type="Proteomes" id="UP000484164">
    <property type="component" value="Unassembled WGS sequence"/>
</dbReference>
<evidence type="ECO:0000313" key="2">
    <source>
        <dbReference type="EMBL" id="KAB2817147.1"/>
    </source>
</evidence>
<comment type="caution">
    <text evidence="2">The sequence shown here is derived from an EMBL/GenBank/DDBJ whole genome shotgun (WGS) entry which is preliminary data.</text>
</comment>
<proteinExistence type="predicted"/>
<evidence type="ECO:0000259" key="1">
    <source>
        <dbReference type="Pfam" id="PF00685"/>
    </source>
</evidence>
<dbReference type="GO" id="GO:0008146">
    <property type="term" value="F:sulfotransferase activity"/>
    <property type="evidence" value="ECO:0007669"/>
    <property type="project" value="InterPro"/>
</dbReference>
<reference evidence="2 3" key="1">
    <citation type="submission" date="2019-10" db="EMBL/GenBank/DDBJ databases">
        <title>Genome sequence of Phaeocystidibacter marisrubri JCM30614 (type strain).</title>
        <authorList>
            <person name="Bowman J.P."/>
        </authorList>
    </citation>
    <scope>NUCLEOTIDE SEQUENCE [LARGE SCALE GENOMIC DNA]</scope>
    <source>
        <strain evidence="2 3">JCM 30614</strain>
    </source>
</reference>
<dbReference type="Pfam" id="PF00685">
    <property type="entry name" value="Sulfotransfer_1"/>
    <property type="match status" value="1"/>
</dbReference>
<sequence length="297" mass="33866">MIKKTIKTARKKGLIPPIIDKQFNPNMREWNDLSPDEWGAKEVESALEGQPEILPDEIQEGGDNTILYFAQPKSASLYINKLVSKVFEAEEYWVGFNKGSGDLYFPRLVGALLENQLTVSHCHAVADKYVLEMLRNTHPKVLVSYRNLGDTLISRRDMIVRDKGARELMSDSGLERFLSSSKEVQTDITIELFAAQYLNFYSSWKSAANEFDVHFINYDEFISNQEQEMIEMSEEFLDRELVRDPKEVIEEISSGGGVNFNKGKKGRGTDELTEAQRARIRQIAAVFGLENSDYLGF</sequence>